<organism evidence="2 3">
    <name type="scientific">Aquibaculum arenosum</name>
    <dbReference type="NCBI Taxonomy" id="3032591"/>
    <lineage>
        <taxon>Bacteria</taxon>
        <taxon>Pseudomonadati</taxon>
        <taxon>Pseudomonadota</taxon>
        <taxon>Alphaproteobacteria</taxon>
        <taxon>Rhodospirillales</taxon>
        <taxon>Rhodovibrionaceae</taxon>
        <taxon>Aquibaculum</taxon>
    </lineage>
</organism>
<comment type="caution">
    <text evidence="2">The sequence shown here is derived from an EMBL/GenBank/DDBJ whole genome shotgun (WGS) entry which is preliminary data.</text>
</comment>
<evidence type="ECO:0000259" key="1">
    <source>
        <dbReference type="SMART" id="SM00966"/>
    </source>
</evidence>
<dbReference type="InterPro" id="IPR007159">
    <property type="entry name" value="SpoVT-AbrB_dom"/>
</dbReference>
<protein>
    <recommendedName>
        <fullName evidence="1">SpoVT-AbrB domain-containing protein</fullName>
    </recommendedName>
</protein>
<evidence type="ECO:0000313" key="2">
    <source>
        <dbReference type="EMBL" id="MDF2096066.1"/>
    </source>
</evidence>
<accession>A0ABT5YM79</accession>
<keyword evidence="3" id="KW-1185">Reference proteome</keyword>
<dbReference type="RefSeq" id="WP_275822105.1">
    <property type="nucleotide sequence ID" value="NZ_JARHUD010000004.1"/>
</dbReference>
<dbReference type="EMBL" id="JARHUD010000004">
    <property type="protein sequence ID" value="MDF2096066.1"/>
    <property type="molecule type" value="Genomic_DNA"/>
</dbReference>
<sequence>MSTTKLVKIGSSTGVVLPQDVLSAAGMEQGDAVTVSLKGETVEIVRVSQDDTRALEIGRRFAQRYHRTMSDLAK</sequence>
<proteinExistence type="predicted"/>
<dbReference type="Gene3D" id="2.10.260.10">
    <property type="match status" value="1"/>
</dbReference>
<dbReference type="SUPFAM" id="SSF89447">
    <property type="entry name" value="AbrB/MazE/MraZ-like"/>
    <property type="match status" value="1"/>
</dbReference>
<reference evidence="2 3" key="1">
    <citation type="submission" date="2023-03" db="EMBL/GenBank/DDBJ databases">
        <title>Fodinicurvata sp. CAU 1616 isolated from sea sendiment.</title>
        <authorList>
            <person name="Kim W."/>
        </authorList>
    </citation>
    <scope>NUCLEOTIDE SEQUENCE [LARGE SCALE GENOMIC DNA]</scope>
    <source>
        <strain evidence="2 3">CAU 1616</strain>
    </source>
</reference>
<gene>
    <name evidence="2" type="ORF">P2G67_08770</name>
</gene>
<name>A0ABT5YM79_9PROT</name>
<dbReference type="InterPro" id="IPR037914">
    <property type="entry name" value="SpoVT-AbrB_sf"/>
</dbReference>
<dbReference type="SMART" id="SM00966">
    <property type="entry name" value="SpoVT_AbrB"/>
    <property type="match status" value="1"/>
</dbReference>
<feature type="domain" description="SpoVT-AbrB" evidence="1">
    <location>
        <begin position="7"/>
        <end position="52"/>
    </location>
</feature>
<dbReference type="Proteomes" id="UP001215503">
    <property type="component" value="Unassembled WGS sequence"/>
</dbReference>
<evidence type="ECO:0000313" key="3">
    <source>
        <dbReference type="Proteomes" id="UP001215503"/>
    </source>
</evidence>